<keyword evidence="1" id="KW-0732">Signal</keyword>
<evidence type="ECO:0000313" key="4">
    <source>
        <dbReference type="Proteomes" id="UP000249248"/>
    </source>
</evidence>
<evidence type="ECO:0000313" key="3">
    <source>
        <dbReference type="EMBL" id="PZE18508.1"/>
    </source>
</evidence>
<dbReference type="InterPro" id="IPR001254">
    <property type="entry name" value="Trypsin_dom"/>
</dbReference>
<dbReference type="GO" id="GO:0004252">
    <property type="term" value="F:serine-type endopeptidase activity"/>
    <property type="evidence" value="ECO:0007669"/>
    <property type="project" value="InterPro"/>
</dbReference>
<sequence length="730" mass="79598">MISKSPLLLLIVFFLHSTLLAQINEGGMPISFITQKHGKTITEKYEVKTFTQPNIEAIEQEDLQEAEKGRPYRVAINVPVNLNLQNSGTWTLLDNGDKIWRLGIKIPAAKALNIYFSTQIDLPVGGKLHAYNQKHSQYVGAYTHLTDQFKAIEMIEGELLTLEYFMPAGSQTLPDFNIESVGYFYRGVGERIEFFTNGRPVDSDRADACEVDVACSEILGWESERDAVVRYTFVTGNSTFLCSGSIINNTAVDCTPYLLSANHCGEPTSSSQIADHTWYFNYQRPTCSIGNTNPYNGAQSQTMQGGILKASSELGTHTTSSSSQLSGSDFVLIELSNTIPTSYNAYYAGWNRTSSGATSGVSIHHPAGDEKKISTFSSTTATATYNSGWAGAHWEVYWDATANGHGVTEGGSSGSPLFNSSKEIIGHLSGGAASCANTSESDLYGKFNKAWSLDGNTINSQLKSWLDPNNTGLTSLAGTYAPCGSTSTTYCTATSATCDEFIRSVTLGGIANTTNCNYYTHYWQNQPIDMAIGLSYMLQVNTAVVGDSIIYFYDGDQLAAWIDWNSDGDFDDAGELALSHTFTTSSSLPRQSIISVPFNATPGETRMRIRITYDTSIDGPISPCGNSEFGEVEDYQINITGTPLSTLSEKESSPLLIYPNPSSGIFNLKINAEGNNIHQISIYNTQGAIIKSINTNNNSTQIDLTELSKGVYFVHLISANEKYIRKIILN</sequence>
<reference evidence="3 4" key="1">
    <citation type="submission" date="2018-06" db="EMBL/GenBank/DDBJ databases">
        <title>The draft genome sequence of Crocinitomix sp. SM1701.</title>
        <authorList>
            <person name="Zhang X."/>
        </authorList>
    </citation>
    <scope>NUCLEOTIDE SEQUENCE [LARGE SCALE GENOMIC DNA]</scope>
    <source>
        <strain evidence="3 4">SM1701</strain>
    </source>
</reference>
<gene>
    <name evidence="3" type="ORF">DNU06_01355</name>
</gene>
<dbReference type="SUPFAM" id="SSF50494">
    <property type="entry name" value="Trypsin-like serine proteases"/>
    <property type="match status" value="1"/>
</dbReference>
<dbReference type="Gene3D" id="2.40.10.10">
    <property type="entry name" value="Trypsin-like serine proteases"/>
    <property type="match status" value="2"/>
</dbReference>
<dbReference type="NCBIfam" id="TIGR04183">
    <property type="entry name" value="Por_Secre_tail"/>
    <property type="match status" value="1"/>
</dbReference>
<evidence type="ECO:0000256" key="1">
    <source>
        <dbReference type="ARBA" id="ARBA00022729"/>
    </source>
</evidence>
<dbReference type="PANTHER" id="PTHR36234:SF5">
    <property type="entry name" value="LYSYL ENDOPEPTIDASE"/>
    <property type="match status" value="1"/>
</dbReference>
<dbReference type="InterPro" id="IPR009003">
    <property type="entry name" value="Peptidase_S1_PA"/>
</dbReference>
<dbReference type="InterPro" id="IPR045474">
    <property type="entry name" value="GEVED"/>
</dbReference>
<protein>
    <recommendedName>
        <fullName evidence="2">Peptidase S1 domain-containing protein</fullName>
    </recommendedName>
</protein>
<keyword evidence="4" id="KW-1185">Reference proteome</keyword>
<evidence type="ECO:0000259" key="2">
    <source>
        <dbReference type="PROSITE" id="PS50240"/>
    </source>
</evidence>
<dbReference type="InterPro" id="IPR043504">
    <property type="entry name" value="Peptidase_S1_PA_chymotrypsin"/>
</dbReference>
<dbReference type="InterPro" id="IPR026444">
    <property type="entry name" value="Secre_tail"/>
</dbReference>
<dbReference type="PROSITE" id="PS50240">
    <property type="entry name" value="TRYPSIN_DOM"/>
    <property type="match status" value="1"/>
</dbReference>
<dbReference type="Pfam" id="PF20009">
    <property type="entry name" value="GEVED"/>
    <property type="match status" value="1"/>
</dbReference>
<name>A0A2W1NUQ8_9FLAO</name>
<dbReference type="EMBL" id="QKSB01000001">
    <property type="protein sequence ID" value="PZE18508.1"/>
    <property type="molecule type" value="Genomic_DNA"/>
</dbReference>
<dbReference type="Pfam" id="PF18962">
    <property type="entry name" value="Por_Secre_tail"/>
    <property type="match status" value="1"/>
</dbReference>
<accession>A0A2W1NUQ8</accession>
<feature type="domain" description="Peptidase S1" evidence="2">
    <location>
        <begin position="218"/>
        <end position="471"/>
    </location>
</feature>
<dbReference type="PANTHER" id="PTHR36234">
    <property type="entry name" value="LYSYL ENDOPEPTIDASE"/>
    <property type="match status" value="1"/>
</dbReference>
<dbReference type="Proteomes" id="UP000249248">
    <property type="component" value="Unassembled WGS sequence"/>
</dbReference>
<proteinExistence type="predicted"/>
<dbReference type="GO" id="GO:0006508">
    <property type="term" value="P:proteolysis"/>
    <property type="evidence" value="ECO:0007669"/>
    <property type="project" value="InterPro"/>
</dbReference>
<dbReference type="AlphaFoldDB" id="A0A2W1NUQ8"/>
<organism evidence="3 4">
    <name type="scientific">Putridiphycobacter roseus</name>
    <dbReference type="NCBI Taxonomy" id="2219161"/>
    <lineage>
        <taxon>Bacteria</taxon>
        <taxon>Pseudomonadati</taxon>
        <taxon>Bacteroidota</taxon>
        <taxon>Flavobacteriia</taxon>
        <taxon>Flavobacteriales</taxon>
        <taxon>Crocinitomicaceae</taxon>
        <taxon>Putridiphycobacter</taxon>
    </lineage>
</organism>
<comment type="caution">
    <text evidence="3">The sequence shown here is derived from an EMBL/GenBank/DDBJ whole genome shotgun (WGS) entry which is preliminary data.</text>
</comment>